<dbReference type="STRING" id="759851.SAMN04244570_2481"/>
<keyword evidence="2" id="KW-0472">Membrane</keyword>
<dbReference type="Gene3D" id="3.30.70.1880">
    <property type="entry name" value="Protein of unknown function DUF881"/>
    <property type="match status" value="1"/>
</dbReference>
<keyword evidence="2" id="KW-1133">Transmembrane helix</keyword>
<accession>F9DPJ6</accession>
<dbReference type="eggNOG" id="COG3879">
    <property type="taxonomic scope" value="Bacteria"/>
</dbReference>
<dbReference type="InterPro" id="IPR010273">
    <property type="entry name" value="DUF881"/>
</dbReference>
<dbReference type="OrthoDB" id="2439649at2"/>
<organism evidence="3 4">
    <name type="scientific">Sporosarcina newyorkensis 2681</name>
    <dbReference type="NCBI Taxonomy" id="1027292"/>
    <lineage>
        <taxon>Bacteria</taxon>
        <taxon>Bacillati</taxon>
        <taxon>Bacillota</taxon>
        <taxon>Bacilli</taxon>
        <taxon>Bacillales</taxon>
        <taxon>Caryophanaceae</taxon>
        <taxon>Sporosarcina</taxon>
    </lineage>
</organism>
<dbReference type="HOGENOM" id="CLU_040273_3_0_9"/>
<dbReference type="AlphaFoldDB" id="F9DPJ6"/>
<dbReference type="Proteomes" id="UP000005316">
    <property type="component" value="Unassembled WGS sequence"/>
</dbReference>
<feature type="transmembrane region" description="Helical" evidence="2">
    <location>
        <begin position="7"/>
        <end position="24"/>
    </location>
</feature>
<proteinExistence type="inferred from homology"/>
<evidence type="ECO:0000256" key="1">
    <source>
        <dbReference type="ARBA" id="ARBA00009108"/>
    </source>
</evidence>
<dbReference type="PANTHER" id="PTHR37313:SF2">
    <property type="entry name" value="UPF0749 PROTEIN YLXX"/>
    <property type="match status" value="1"/>
</dbReference>
<dbReference type="PANTHER" id="PTHR37313">
    <property type="entry name" value="UPF0749 PROTEIN RV1825"/>
    <property type="match status" value="1"/>
</dbReference>
<reference evidence="3 4" key="1">
    <citation type="submission" date="2011-04" db="EMBL/GenBank/DDBJ databases">
        <authorList>
            <person name="Muzny D."/>
            <person name="Qin X."/>
            <person name="Deng J."/>
            <person name="Jiang H."/>
            <person name="Liu Y."/>
            <person name="Qu J."/>
            <person name="Song X.-Z."/>
            <person name="Zhang L."/>
            <person name="Thornton R."/>
            <person name="Coyle M."/>
            <person name="Francisco L."/>
            <person name="Jackson L."/>
            <person name="Javaid M."/>
            <person name="Korchina V."/>
            <person name="Kovar C."/>
            <person name="Mata R."/>
            <person name="Mathew T."/>
            <person name="Ngo R."/>
            <person name="Nguyen L."/>
            <person name="Nguyen N."/>
            <person name="Okwuonu G."/>
            <person name="Ongeri F."/>
            <person name="Pham C."/>
            <person name="Simmons D."/>
            <person name="Wilczek-Boney K."/>
            <person name="Hale W."/>
            <person name="Jakkamsetti A."/>
            <person name="Pham P."/>
            <person name="Ruth R."/>
            <person name="San Lucas F."/>
            <person name="Warren J."/>
            <person name="Zhang J."/>
            <person name="Zhao Z."/>
            <person name="Zhou C."/>
            <person name="Zhu D."/>
            <person name="Lee S."/>
            <person name="Bess C."/>
            <person name="Blankenburg K."/>
            <person name="Forbes L."/>
            <person name="Fu Q."/>
            <person name="Gubbala S."/>
            <person name="Hirani K."/>
            <person name="Jayaseelan J.C."/>
            <person name="Lara F."/>
            <person name="Munidasa M."/>
            <person name="Palculict T."/>
            <person name="Patil S."/>
            <person name="Pu L.-L."/>
            <person name="Saada N."/>
            <person name="Tang L."/>
            <person name="Weissenberger G."/>
            <person name="Zhu Y."/>
            <person name="Hemphill L."/>
            <person name="Shang Y."/>
            <person name="Youmans B."/>
            <person name="Ayvaz T."/>
            <person name="Ross M."/>
            <person name="Santibanez J."/>
            <person name="Aqrawi P."/>
            <person name="Gross S."/>
            <person name="Joshi V."/>
            <person name="Fowler G."/>
            <person name="Nazareth L."/>
            <person name="Reid J."/>
            <person name="Worley K."/>
            <person name="Petrosino J."/>
            <person name="Highlander S."/>
            <person name="Gibbs R."/>
        </authorList>
    </citation>
    <scope>NUCLEOTIDE SEQUENCE [LARGE SCALE GENOMIC DNA]</scope>
    <source>
        <strain evidence="3 4">2681</strain>
    </source>
</reference>
<sequence>MSGKVNWKITLILCIVGFMLALQYNSMNTPSTRDTRDMWAIRNELAKEKKIHSELLGEIREVDQTLASYTELTNEKTAEALQNTLDKLYKQAGFMPTTGPGFVIEVAPSPESIAFGYEVEPLSSELLTRFINVVNQYKGNELEIDEKRFTTLSWIRDINGKLTVNGENVSTPPFKIKVVSPTIEDSKKLYNHLLSSAIQDEFYLDNLILTISKPVDHITLQSWTGGFENQFLKEQTKEE</sequence>
<dbReference type="Pfam" id="PF05949">
    <property type="entry name" value="DUF881"/>
    <property type="match status" value="1"/>
</dbReference>
<evidence type="ECO:0000313" key="3">
    <source>
        <dbReference type="EMBL" id="EGQ27278.1"/>
    </source>
</evidence>
<name>F9DPJ6_9BACL</name>
<comment type="similarity">
    <text evidence="1">Belongs to the UPF0749 family.</text>
</comment>
<evidence type="ECO:0000313" key="4">
    <source>
        <dbReference type="Proteomes" id="UP000005316"/>
    </source>
</evidence>
<dbReference type="EMBL" id="AFPZ01000019">
    <property type="protein sequence ID" value="EGQ27278.1"/>
    <property type="molecule type" value="Genomic_DNA"/>
</dbReference>
<dbReference type="RefSeq" id="WP_009765593.1">
    <property type="nucleotide sequence ID" value="NZ_GL982997.1"/>
</dbReference>
<gene>
    <name evidence="3" type="primary">ylxX</name>
    <name evidence="3" type="ORF">HMPREF9372_0726</name>
</gene>
<evidence type="ECO:0000256" key="2">
    <source>
        <dbReference type="SAM" id="Phobius"/>
    </source>
</evidence>
<keyword evidence="2" id="KW-0812">Transmembrane</keyword>
<comment type="caution">
    <text evidence="3">The sequence shown here is derived from an EMBL/GenBank/DDBJ whole genome shotgun (WGS) entry which is preliminary data.</text>
</comment>
<protein>
    <submittedName>
        <fullName evidence="3">YlxX like protein</fullName>
    </submittedName>
</protein>